<keyword evidence="2" id="KW-0238">DNA-binding</keyword>
<dbReference type="Gene3D" id="2.60.120.10">
    <property type="entry name" value="Jelly Rolls"/>
    <property type="match status" value="1"/>
</dbReference>
<reference evidence="5 6" key="1">
    <citation type="submission" date="2018-08" db="EMBL/GenBank/DDBJ databases">
        <title>Sequencing the genomes of 1000 actinobacteria strains.</title>
        <authorList>
            <person name="Klenk H.-P."/>
        </authorList>
    </citation>
    <scope>NUCLEOTIDE SEQUENCE [LARGE SCALE GENOMIC DNA]</scope>
    <source>
        <strain evidence="5 6">DSM 44099</strain>
    </source>
</reference>
<evidence type="ECO:0000259" key="4">
    <source>
        <dbReference type="PROSITE" id="PS51063"/>
    </source>
</evidence>
<name>A0A3D9ZT79_9ACTN</name>
<dbReference type="PROSITE" id="PS51063">
    <property type="entry name" value="HTH_CRP_2"/>
    <property type="match status" value="1"/>
</dbReference>
<dbReference type="InterPro" id="IPR014710">
    <property type="entry name" value="RmlC-like_jellyroll"/>
</dbReference>
<proteinExistence type="predicted"/>
<dbReference type="GO" id="GO:0005829">
    <property type="term" value="C:cytosol"/>
    <property type="evidence" value="ECO:0007669"/>
    <property type="project" value="TreeGrafter"/>
</dbReference>
<dbReference type="PANTHER" id="PTHR24567">
    <property type="entry name" value="CRP FAMILY TRANSCRIPTIONAL REGULATORY PROTEIN"/>
    <property type="match status" value="1"/>
</dbReference>
<comment type="caution">
    <text evidence="5">The sequence shown here is derived from an EMBL/GenBank/DDBJ whole genome shotgun (WGS) entry which is preliminary data.</text>
</comment>
<dbReference type="InterPro" id="IPR050397">
    <property type="entry name" value="Env_Response_Regulators"/>
</dbReference>
<dbReference type="Proteomes" id="UP000256913">
    <property type="component" value="Unassembled WGS sequence"/>
</dbReference>
<dbReference type="Pfam" id="PF00027">
    <property type="entry name" value="cNMP_binding"/>
    <property type="match status" value="1"/>
</dbReference>
<dbReference type="Gene3D" id="1.10.10.10">
    <property type="entry name" value="Winged helix-like DNA-binding domain superfamily/Winged helix DNA-binding domain"/>
    <property type="match status" value="1"/>
</dbReference>
<organism evidence="5 6">
    <name type="scientific">Asanoa ferruginea</name>
    <dbReference type="NCBI Taxonomy" id="53367"/>
    <lineage>
        <taxon>Bacteria</taxon>
        <taxon>Bacillati</taxon>
        <taxon>Actinomycetota</taxon>
        <taxon>Actinomycetes</taxon>
        <taxon>Micromonosporales</taxon>
        <taxon>Micromonosporaceae</taxon>
        <taxon>Asanoa</taxon>
    </lineage>
</organism>
<dbReference type="InterPro" id="IPR012318">
    <property type="entry name" value="HTH_CRP"/>
</dbReference>
<dbReference type="EMBL" id="QUMQ01000001">
    <property type="protein sequence ID" value="REF99814.1"/>
    <property type="molecule type" value="Genomic_DNA"/>
</dbReference>
<keyword evidence="1" id="KW-0805">Transcription regulation</keyword>
<evidence type="ECO:0000313" key="6">
    <source>
        <dbReference type="Proteomes" id="UP000256913"/>
    </source>
</evidence>
<dbReference type="Pfam" id="PF13545">
    <property type="entry name" value="HTH_Crp_2"/>
    <property type="match status" value="1"/>
</dbReference>
<dbReference type="CDD" id="cd00038">
    <property type="entry name" value="CAP_ED"/>
    <property type="match status" value="1"/>
</dbReference>
<dbReference type="GO" id="GO:0003700">
    <property type="term" value="F:DNA-binding transcription factor activity"/>
    <property type="evidence" value="ECO:0007669"/>
    <property type="project" value="TreeGrafter"/>
</dbReference>
<dbReference type="OrthoDB" id="41390at2"/>
<dbReference type="SUPFAM" id="SSF51206">
    <property type="entry name" value="cAMP-binding domain-like"/>
    <property type="match status" value="1"/>
</dbReference>
<dbReference type="InterPro" id="IPR036388">
    <property type="entry name" value="WH-like_DNA-bd_sf"/>
</dbReference>
<dbReference type="PANTHER" id="PTHR24567:SF74">
    <property type="entry name" value="HTH-TYPE TRANSCRIPTIONAL REGULATOR ARCR"/>
    <property type="match status" value="1"/>
</dbReference>
<gene>
    <name evidence="5" type="ORF">DFJ67_5858</name>
</gene>
<dbReference type="GO" id="GO:0003677">
    <property type="term" value="F:DNA binding"/>
    <property type="evidence" value="ECO:0007669"/>
    <property type="project" value="UniProtKB-KW"/>
</dbReference>
<evidence type="ECO:0000313" key="5">
    <source>
        <dbReference type="EMBL" id="REF99814.1"/>
    </source>
</evidence>
<keyword evidence="6" id="KW-1185">Reference proteome</keyword>
<dbReference type="SUPFAM" id="SSF46785">
    <property type="entry name" value="Winged helix' DNA-binding domain"/>
    <property type="match status" value="1"/>
</dbReference>
<dbReference type="AlphaFoldDB" id="A0A3D9ZT79"/>
<dbReference type="InterPro" id="IPR000595">
    <property type="entry name" value="cNMP-bd_dom"/>
</dbReference>
<dbReference type="SMART" id="SM00100">
    <property type="entry name" value="cNMP"/>
    <property type="match status" value="1"/>
</dbReference>
<evidence type="ECO:0000256" key="3">
    <source>
        <dbReference type="ARBA" id="ARBA00023163"/>
    </source>
</evidence>
<protein>
    <submittedName>
        <fullName evidence="5">CRP/FNR family transcriptional regulator</fullName>
    </submittedName>
</protein>
<evidence type="ECO:0000256" key="1">
    <source>
        <dbReference type="ARBA" id="ARBA00023015"/>
    </source>
</evidence>
<dbReference type="SMART" id="SM00419">
    <property type="entry name" value="HTH_CRP"/>
    <property type="match status" value="1"/>
</dbReference>
<feature type="domain" description="HTH crp-type" evidence="4">
    <location>
        <begin position="147"/>
        <end position="217"/>
    </location>
</feature>
<dbReference type="InterPro" id="IPR018490">
    <property type="entry name" value="cNMP-bd_dom_sf"/>
</dbReference>
<dbReference type="RefSeq" id="WP_116070948.1">
    <property type="nucleotide sequence ID" value="NZ_BONB01000058.1"/>
</dbReference>
<evidence type="ECO:0000256" key="2">
    <source>
        <dbReference type="ARBA" id="ARBA00023125"/>
    </source>
</evidence>
<sequence>MGSGLTLAAAVAASVLGTLPPALVDALLERGETVDFPAGGAIYRESASPRAWLVVDGLVRVYMTSPEGRQVTVRYARPGDVLGIAVLVGGPADVAAQTLAPSRLFRVDAATLTAAGRRDPRVSWAIAEELNRRLYDTLQQTAVNAFGSVRERVAAHLLDLASAEQRPQGGLVAHVTQQELADAVGSVREVVARVLRDFRQDELVATRPDSVHILDPAGLHLRHYQSHRQPGDVGERSGS</sequence>
<dbReference type="InterPro" id="IPR036390">
    <property type="entry name" value="WH_DNA-bd_sf"/>
</dbReference>
<accession>A0A3D9ZT79</accession>
<keyword evidence="3" id="KW-0804">Transcription</keyword>